<name>A0A9W8LXD5_9FUNG</name>
<keyword evidence="7 10" id="KW-0472">Membrane</keyword>
<dbReference type="Proteomes" id="UP001139887">
    <property type="component" value="Unassembled WGS sequence"/>
</dbReference>
<evidence type="ECO:0000313" key="12">
    <source>
        <dbReference type="Proteomes" id="UP001139887"/>
    </source>
</evidence>
<dbReference type="EMBL" id="JANBUW010000163">
    <property type="protein sequence ID" value="KAJ2848495.1"/>
    <property type="molecule type" value="Genomic_DNA"/>
</dbReference>
<comment type="subcellular location">
    <subcellularLocation>
        <location evidence="1">Endoplasmic reticulum membrane</location>
        <topology evidence="1">Multi-pass membrane protein</topology>
    </subcellularLocation>
</comment>
<protein>
    <recommendedName>
        <fullName evidence="3">Signal peptidase complex subunit 1</fullName>
    </recommendedName>
</protein>
<reference evidence="11" key="1">
    <citation type="submission" date="2022-07" db="EMBL/GenBank/DDBJ databases">
        <title>Phylogenomic reconstructions and comparative analyses of Kickxellomycotina fungi.</title>
        <authorList>
            <person name="Reynolds N.K."/>
            <person name="Stajich J.E."/>
            <person name="Barry K."/>
            <person name="Grigoriev I.V."/>
            <person name="Crous P."/>
            <person name="Smith M.E."/>
        </authorList>
    </citation>
    <scope>NUCLEOTIDE SEQUENCE</scope>
    <source>
        <strain evidence="11">NRRL 1566</strain>
    </source>
</reference>
<feature type="transmembrane region" description="Helical" evidence="10">
    <location>
        <begin position="50"/>
        <end position="71"/>
    </location>
</feature>
<evidence type="ECO:0000256" key="8">
    <source>
        <dbReference type="ARBA" id="ARBA00045204"/>
    </source>
</evidence>
<dbReference type="PANTHER" id="PTHR13202:SF0">
    <property type="entry name" value="SIGNAL PEPTIDASE COMPLEX SUBUNIT 1"/>
    <property type="match status" value="1"/>
</dbReference>
<keyword evidence="5" id="KW-0256">Endoplasmic reticulum</keyword>
<evidence type="ECO:0000256" key="5">
    <source>
        <dbReference type="ARBA" id="ARBA00022824"/>
    </source>
</evidence>
<proteinExistence type="inferred from homology"/>
<evidence type="ECO:0000256" key="2">
    <source>
        <dbReference type="ARBA" id="ARBA00005245"/>
    </source>
</evidence>
<evidence type="ECO:0000256" key="4">
    <source>
        <dbReference type="ARBA" id="ARBA00022692"/>
    </source>
</evidence>
<dbReference type="PANTHER" id="PTHR13202">
    <property type="entry name" value="MICROSOMAL SIGNAL PEPTIDASE 12 KDA SUBUNIT"/>
    <property type="match status" value="1"/>
</dbReference>
<evidence type="ECO:0000256" key="9">
    <source>
        <dbReference type="SAM" id="MobiDB-lite"/>
    </source>
</evidence>
<comment type="similarity">
    <text evidence="2">Belongs to the SPCS1 family.</text>
</comment>
<dbReference type="AlphaFoldDB" id="A0A9W8LXD5"/>
<keyword evidence="12" id="KW-1185">Reference proteome</keyword>
<dbReference type="GO" id="GO:0005787">
    <property type="term" value="C:signal peptidase complex"/>
    <property type="evidence" value="ECO:0007669"/>
    <property type="project" value="InterPro"/>
</dbReference>
<dbReference type="GO" id="GO:0006465">
    <property type="term" value="P:signal peptide processing"/>
    <property type="evidence" value="ECO:0007669"/>
    <property type="project" value="InterPro"/>
</dbReference>
<organism evidence="11 12">
    <name type="scientific">Coemansia brasiliensis</name>
    <dbReference type="NCBI Taxonomy" id="2650707"/>
    <lineage>
        <taxon>Eukaryota</taxon>
        <taxon>Fungi</taxon>
        <taxon>Fungi incertae sedis</taxon>
        <taxon>Zoopagomycota</taxon>
        <taxon>Kickxellomycotina</taxon>
        <taxon>Kickxellomycetes</taxon>
        <taxon>Kickxellales</taxon>
        <taxon>Kickxellaceae</taxon>
        <taxon>Coemansia</taxon>
    </lineage>
</organism>
<feature type="transmembrane region" description="Helical" evidence="10">
    <location>
        <begin position="21"/>
        <end position="44"/>
    </location>
</feature>
<accession>A0A9W8LXD5</accession>
<dbReference type="OrthoDB" id="263893at2759"/>
<gene>
    <name evidence="11" type="ORF">IWW36_003263</name>
</gene>
<comment type="caution">
    <text evidence="11">The sequence shown here is derived from an EMBL/GenBank/DDBJ whole genome shotgun (WGS) entry which is preliminary data.</text>
</comment>
<keyword evidence="4 10" id="KW-0812">Transmembrane</keyword>
<evidence type="ECO:0000313" key="11">
    <source>
        <dbReference type="EMBL" id="KAJ2848495.1"/>
    </source>
</evidence>
<keyword evidence="6 10" id="KW-1133">Transmembrane helix</keyword>
<dbReference type="InterPro" id="IPR009542">
    <property type="entry name" value="Spc1/SPCS1"/>
</dbReference>
<evidence type="ECO:0000256" key="10">
    <source>
        <dbReference type="SAM" id="Phobius"/>
    </source>
</evidence>
<sequence length="108" mass="11927">MDFLKPVFESGRIDFNGQRCASQLATVLLVGAGAASLAMGFVTQRLELCFLTYALGVALTYMLVLPPWPFFRRHPVSWLARKSAPAPVTVPENEPRRTLVEDISDDSS</sequence>
<evidence type="ECO:0000256" key="3">
    <source>
        <dbReference type="ARBA" id="ARBA00017059"/>
    </source>
</evidence>
<feature type="region of interest" description="Disordered" evidence="9">
    <location>
        <begin position="83"/>
        <end position="108"/>
    </location>
</feature>
<comment type="function">
    <text evidence="8">Component of the signal peptidase complex (SPC) which catalyzes the cleavage of N-terminal signal sequences from nascent proteins as they are translocated into the lumen of the endoplasmic reticulum. Dispensable for SPC enzymatic activity.</text>
</comment>
<evidence type="ECO:0000256" key="7">
    <source>
        <dbReference type="ARBA" id="ARBA00023136"/>
    </source>
</evidence>
<dbReference type="GO" id="GO:0045047">
    <property type="term" value="P:protein targeting to ER"/>
    <property type="evidence" value="ECO:0007669"/>
    <property type="project" value="TreeGrafter"/>
</dbReference>
<dbReference type="Pfam" id="PF06645">
    <property type="entry name" value="SPC12"/>
    <property type="match status" value="1"/>
</dbReference>
<evidence type="ECO:0000256" key="6">
    <source>
        <dbReference type="ARBA" id="ARBA00022989"/>
    </source>
</evidence>
<evidence type="ECO:0000256" key="1">
    <source>
        <dbReference type="ARBA" id="ARBA00004477"/>
    </source>
</evidence>